<comment type="function">
    <text evidence="5 6">Structural component of flagellum, the bacterial motility apparatus. Part of the rod structure of flagellar basal body.</text>
</comment>
<reference evidence="8 9" key="1">
    <citation type="submission" date="2019-04" db="EMBL/GenBank/DDBJ databases">
        <title>Bacillus caeni sp. nov., a bacterium isolated from mangrove sediment.</title>
        <authorList>
            <person name="Huang H."/>
            <person name="Mo K."/>
            <person name="Hu Y."/>
        </authorList>
    </citation>
    <scope>NUCLEOTIDE SEQUENCE [LARGE SCALE GENOMIC DNA]</scope>
    <source>
        <strain evidence="8 9">HB172195</strain>
    </source>
</reference>
<dbReference type="PIRSF" id="PIRSF002889">
    <property type="entry name" value="Rod_FlgB"/>
    <property type="match status" value="1"/>
</dbReference>
<evidence type="ECO:0000256" key="3">
    <source>
        <dbReference type="ARBA" id="ARBA00014376"/>
    </source>
</evidence>
<comment type="similarity">
    <text evidence="2 6">Belongs to the flagella basal body rod proteins family.</text>
</comment>
<organism evidence="8 9">
    <name type="scientific">Exobacillus caeni</name>
    <dbReference type="NCBI Taxonomy" id="2574798"/>
    <lineage>
        <taxon>Bacteria</taxon>
        <taxon>Bacillati</taxon>
        <taxon>Bacillota</taxon>
        <taxon>Bacilli</taxon>
        <taxon>Bacillales</taxon>
        <taxon>Guptibacillaceae</taxon>
        <taxon>Exobacillus</taxon>
    </lineage>
</organism>
<dbReference type="InterPro" id="IPR001444">
    <property type="entry name" value="Flag_bb_rod_N"/>
</dbReference>
<dbReference type="GO" id="GO:0071978">
    <property type="term" value="P:bacterial-type flagellum-dependent swarming motility"/>
    <property type="evidence" value="ECO:0007669"/>
    <property type="project" value="TreeGrafter"/>
</dbReference>
<dbReference type="Pfam" id="PF00460">
    <property type="entry name" value="Flg_bb_rod"/>
    <property type="match status" value="1"/>
</dbReference>
<dbReference type="PANTHER" id="PTHR30435">
    <property type="entry name" value="FLAGELLAR PROTEIN"/>
    <property type="match status" value="1"/>
</dbReference>
<comment type="subcellular location">
    <subcellularLocation>
        <location evidence="1 6">Bacterial flagellum basal body</location>
    </subcellularLocation>
</comment>
<dbReference type="RefSeq" id="WP_138127320.1">
    <property type="nucleotide sequence ID" value="NZ_SWLG01000009.1"/>
</dbReference>
<keyword evidence="8" id="KW-0969">Cilium</keyword>
<name>A0A5R9EZH3_9BACL</name>
<dbReference type="InterPro" id="IPR019776">
    <property type="entry name" value="Flagellar_basal_body_rod_CS"/>
</dbReference>
<comment type="subunit">
    <text evidence="6">The basal body constitutes a major portion of the flagellar organelle and consists of a number of rings mounted on a central rod.</text>
</comment>
<keyword evidence="4 6" id="KW-0975">Bacterial flagellum</keyword>
<protein>
    <recommendedName>
        <fullName evidence="3 6">Flagellar basal body rod protein FlgB</fullName>
    </recommendedName>
</protein>
<evidence type="ECO:0000313" key="9">
    <source>
        <dbReference type="Proteomes" id="UP000308230"/>
    </source>
</evidence>
<dbReference type="OrthoDB" id="9792068at2"/>
<evidence type="ECO:0000256" key="6">
    <source>
        <dbReference type="PIRNR" id="PIRNR002889"/>
    </source>
</evidence>
<evidence type="ECO:0000256" key="2">
    <source>
        <dbReference type="ARBA" id="ARBA00009677"/>
    </source>
</evidence>
<evidence type="ECO:0000313" key="8">
    <source>
        <dbReference type="EMBL" id="TLS36627.1"/>
    </source>
</evidence>
<keyword evidence="8" id="KW-0966">Cell projection</keyword>
<dbReference type="PROSITE" id="PS00588">
    <property type="entry name" value="FLAGELLA_BB_ROD"/>
    <property type="match status" value="1"/>
</dbReference>
<evidence type="ECO:0000256" key="4">
    <source>
        <dbReference type="ARBA" id="ARBA00023143"/>
    </source>
</evidence>
<proteinExistence type="inferred from homology"/>
<comment type="caution">
    <text evidence="8">The sequence shown here is derived from an EMBL/GenBank/DDBJ whole genome shotgun (WGS) entry which is preliminary data.</text>
</comment>
<accession>A0A5R9EZH3</accession>
<sequence>MKVFSTFQPLEQAINASSLRQKTITSNIANVDTPNYKAKKVSFQEELENVTNSFKSFKTNPKHVAFSTESPSTGHLKVETNKNTLHKSNGNNVDMDYEMAELAKNQLWYNALIDRTNGKFNNLKMVLNEGR</sequence>
<dbReference type="AlphaFoldDB" id="A0A5R9EZH3"/>
<dbReference type="GO" id="GO:0030694">
    <property type="term" value="C:bacterial-type flagellum basal body, rod"/>
    <property type="evidence" value="ECO:0007669"/>
    <property type="project" value="InterPro"/>
</dbReference>
<dbReference type="PANTHER" id="PTHR30435:SF12">
    <property type="entry name" value="FLAGELLAR BASAL BODY ROD PROTEIN FLGB"/>
    <property type="match status" value="1"/>
</dbReference>
<evidence type="ECO:0000259" key="7">
    <source>
        <dbReference type="Pfam" id="PF00460"/>
    </source>
</evidence>
<keyword evidence="8" id="KW-0282">Flagellum</keyword>
<dbReference type="EMBL" id="SWLG01000009">
    <property type="protein sequence ID" value="TLS36627.1"/>
    <property type="molecule type" value="Genomic_DNA"/>
</dbReference>
<feature type="domain" description="Flagellar basal body rod protein N-terminal" evidence="7">
    <location>
        <begin position="12"/>
        <end position="37"/>
    </location>
</feature>
<dbReference type="NCBIfam" id="TIGR01396">
    <property type="entry name" value="FlgB"/>
    <property type="match status" value="1"/>
</dbReference>
<gene>
    <name evidence="8" type="primary">flgB</name>
    <name evidence="8" type="ORF">FCL54_13980</name>
</gene>
<evidence type="ECO:0000256" key="1">
    <source>
        <dbReference type="ARBA" id="ARBA00004117"/>
    </source>
</evidence>
<dbReference type="Proteomes" id="UP000308230">
    <property type="component" value="Unassembled WGS sequence"/>
</dbReference>
<dbReference type="InterPro" id="IPR006300">
    <property type="entry name" value="FlgB"/>
</dbReference>
<keyword evidence="9" id="KW-1185">Reference proteome</keyword>
<evidence type="ECO:0000256" key="5">
    <source>
        <dbReference type="ARBA" id="ARBA00024934"/>
    </source>
</evidence>